<proteinExistence type="predicted"/>
<accession>A0A0P0XKB6</accession>
<organism evidence="1 2">
    <name type="scientific">Oryza sativa subsp. japonica</name>
    <name type="common">Rice</name>
    <dbReference type="NCBI Taxonomy" id="39947"/>
    <lineage>
        <taxon>Eukaryota</taxon>
        <taxon>Viridiplantae</taxon>
        <taxon>Streptophyta</taxon>
        <taxon>Embryophyta</taxon>
        <taxon>Tracheophyta</taxon>
        <taxon>Spermatophyta</taxon>
        <taxon>Magnoliopsida</taxon>
        <taxon>Liliopsida</taxon>
        <taxon>Poales</taxon>
        <taxon>Poaceae</taxon>
        <taxon>BOP clade</taxon>
        <taxon>Oryzoideae</taxon>
        <taxon>Oryzeae</taxon>
        <taxon>Oryzinae</taxon>
        <taxon>Oryza</taxon>
        <taxon>Oryza sativa</taxon>
    </lineage>
</organism>
<sequence length="175" mass="19326">MVPCFAKPYSCSASSINSPNSGCLGCPSSTVNLRCSSPSTPTLTVTHGFSTIPLLLLLPVPEEKEQEACDLLVEEARGGKRIWGLMVVRVGERRATCWSWRWRGGKQGGRSHGVRWARWTWLFPFSSFRRRFDHADGTSSLLGLDMFVTTADTIKEPILSMANSIAISNCLYLLA</sequence>
<protein>
    <submittedName>
        <fullName evidence="1">Uncharacterized protein</fullName>
    </submittedName>
</protein>
<dbReference type="AlphaFoldDB" id="A0A0P0XKB6"/>
<name>A0A0P0XKB6_ORYSJ</name>
<dbReference type="EMBL" id="AP005091">
    <property type="protein sequence ID" value="BAD28330.1"/>
    <property type="molecule type" value="Genomic_DNA"/>
</dbReference>
<evidence type="ECO:0000313" key="2">
    <source>
        <dbReference type="Proteomes" id="UP000000763"/>
    </source>
</evidence>
<reference evidence="2" key="2">
    <citation type="journal article" date="2008" name="Nucleic Acids Res.">
        <title>The rice annotation project database (RAP-DB): 2008 update.</title>
        <authorList>
            <consortium name="The rice annotation project (RAP)"/>
        </authorList>
    </citation>
    <scope>GENOME REANNOTATION</scope>
    <source>
        <strain evidence="2">cv. Nipponbare</strain>
    </source>
</reference>
<reference evidence="2" key="1">
    <citation type="journal article" date="2005" name="Nature">
        <title>The map-based sequence of the rice genome.</title>
        <authorList>
            <consortium name="International rice genome sequencing project (IRGSP)"/>
            <person name="Matsumoto T."/>
            <person name="Wu J."/>
            <person name="Kanamori H."/>
            <person name="Katayose Y."/>
            <person name="Fujisawa M."/>
            <person name="Namiki N."/>
            <person name="Mizuno H."/>
            <person name="Yamamoto K."/>
            <person name="Antonio B.A."/>
            <person name="Baba T."/>
            <person name="Sakata K."/>
            <person name="Nagamura Y."/>
            <person name="Aoki H."/>
            <person name="Arikawa K."/>
            <person name="Arita K."/>
            <person name="Bito T."/>
            <person name="Chiden Y."/>
            <person name="Fujitsuka N."/>
            <person name="Fukunaka R."/>
            <person name="Hamada M."/>
            <person name="Harada C."/>
            <person name="Hayashi A."/>
            <person name="Hijishita S."/>
            <person name="Honda M."/>
            <person name="Hosokawa S."/>
            <person name="Ichikawa Y."/>
            <person name="Idonuma A."/>
            <person name="Iijima M."/>
            <person name="Ikeda M."/>
            <person name="Ikeno M."/>
            <person name="Ito K."/>
            <person name="Ito S."/>
            <person name="Ito T."/>
            <person name="Ito Y."/>
            <person name="Ito Y."/>
            <person name="Iwabuchi A."/>
            <person name="Kamiya K."/>
            <person name="Karasawa W."/>
            <person name="Kurita K."/>
            <person name="Katagiri S."/>
            <person name="Kikuta A."/>
            <person name="Kobayashi H."/>
            <person name="Kobayashi N."/>
            <person name="Machita K."/>
            <person name="Maehara T."/>
            <person name="Masukawa M."/>
            <person name="Mizubayashi T."/>
            <person name="Mukai Y."/>
            <person name="Nagasaki H."/>
            <person name="Nagata Y."/>
            <person name="Naito S."/>
            <person name="Nakashima M."/>
            <person name="Nakama Y."/>
            <person name="Nakamichi Y."/>
            <person name="Nakamura M."/>
            <person name="Meguro A."/>
            <person name="Negishi M."/>
            <person name="Ohta I."/>
            <person name="Ohta T."/>
            <person name="Okamoto M."/>
            <person name="Ono N."/>
            <person name="Saji S."/>
            <person name="Sakaguchi M."/>
            <person name="Sakai K."/>
            <person name="Shibata M."/>
            <person name="Shimokawa T."/>
            <person name="Song J."/>
            <person name="Takazaki Y."/>
            <person name="Terasawa K."/>
            <person name="Tsugane M."/>
            <person name="Tsuji K."/>
            <person name="Ueda S."/>
            <person name="Waki K."/>
            <person name="Yamagata H."/>
            <person name="Yamamoto M."/>
            <person name="Yamamoto S."/>
            <person name="Yamane H."/>
            <person name="Yoshiki S."/>
            <person name="Yoshihara R."/>
            <person name="Yukawa K."/>
            <person name="Zhong H."/>
            <person name="Yano M."/>
            <person name="Yuan Q."/>
            <person name="Ouyang S."/>
            <person name="Liu J."/>
            <person name="Jones K.M."/>
            <person name="Gansberger K."/>
            <person name="Moffat K."/>
            <person name="Hill J."/>
            <person name="Bera J."/>
            <person name="Fadrosh D."/>
            <person name="Jin S."/>
            <person name="Johri S."/>
            <person name="Kim M."/>
            <person name="Overton L."/>
            <person name="Reardon M."/>
            <person name="Tsitrin T."/>
            <person name="Vuong H."/>
            <person name="Weaver B."/>
            <person name="Ciecko A."/>
            <person name="Tallon L."/>
            <person name="Jackson J."/>
            <person name="Pai G."/>
            <person name="Aken S.V."/>
            <person name="Utterback T."/>
            <person name="Reidmuller S."/>
            <person name="Feldblyum T."/>
            <person name="Hsiao J."/>
            <person name="Zismann V."/>
            <person name="Iobst S."/>
            <person name="de Vazeille A.R."/>
            <person name="Buell C.R."/>
            <person name="Ying K."/>
            <person name="Li Y."/>
            <person name="Lu T."/>
            <person name="Huang Y."/>
            <person name="Zhao Q."/>
            <person name="Feng Q."/>
            <person name="Zhang L."/>
            <person name="Zhu J."/>
            <person name="Weng Q."/>
            <person name="Mu J."/>
            <person name="Lu Y."/>
            <person name="Fan D."/>
            <person name="Liu Y."/>
            <person name="Guan J."/>
            <person name="Zhang Y."/>
            <person name="Yu S."/>
            <person name="Liu X."/>
            <person name="Zhang Y."/>
            <person name="Hong G."/>
            <person name="Han B."/>
            <person name="Choisne N."/>
            <person name="Demange N."/>
            <person name="Orjeda G."/>
            <person name="Samain S."/>
            <person name="Cattolico L."/>
            <person name="Pelletier E."/>
            <person name="Couloux A."/>
            <person name="Segurens B."/>
            <person name="Wincker P."/>
            <person name="D'Hont A."/>
            <person name="Scarpelli C."/>
            <person name="Weissenbach J."/>
            <person name="Salanoubat M."/>
            <person name="Quetier F."/>
            <person name="Yu Y."/>
            <person name="Kim H.R."/>
            <person name="Rambo T."/>
            <person name="Currie J."/>
            <person name="Collura K."/>
            <person name="Luo M."/>
            <person name="Yang T."/>
            <person name="Ammiraju J.S.S."/>
            <person name="Engler F."/>
            <person name="Soderlund C."/>
            <person name="Wing R.A."/>
            <person name="Palmer L.E."/>
            <person name="de la Bastide M."/>
            <person name="Spiegel L."/>
            <person name="Nascimento L."/>
            <person name="Zutavern T."/>
            <person name="O'Shaughnessy A."/>
            <person name="Dike S."/>
            <person name="Dedhia N."/>
            <person name="Preston R."/>
            <person name="Balija V."/>
            <person name="McCombie W.R."/>
            <person name="Chow T."/>
            <person name="Chen H."/>
            <person name="Chung M."/>
            <person name="Chen C."/>
            <person name="Shaw J."/>
            <person name="Wu H."/>
            <person name="Hsiao K."/>
            <person name="Chao Y."/>
            <person name="Chu M."/>
            <person name="Cheng C."/>
            <person name="Hour A."/>
            <person name="Lee P."/>
            <person name="Lin S."/>
            <person name="Lin Y."/>
            <person name="Liou J."/>
            <person name="Liu S."/>
            <person name="Hsing Y."/>
            <person name="Raghuvanshi S."/>
            <person name="Mohanty A."/>
            <person name="Bharti A.K."/>
            <person name="Gaur A."/>
            <person name="Gupta V."/>
            <person name="Kumar D."/>
            <person name="Ravi V."/>
            <person name="Vij S."/>
            <person name="Kapur A."/>
            <person name="Khurana P."/>
            <person name="Khurana P."/>
            <person name="Khurana J.P."/>
            <person name="Tyagi A.K."/>
            <person name="Gaikwad K."/>
            <person name="Singh A."/>
            <person name="Dalal V."/>
            <person name="Srivastava S."/>
            <person name="Dixit A."/>
            <person name="Pal A.K."/>
            <person name="Ghazi I.A."/>
            <person name="Yadav M."/>
            <person name="Pandit A."/>
            <person name="Bhargava A."/>
            <person name="Sureshbabu K."/>
            <person name="Batra K."/>
            <person name="Sharma T.R."/>
            <person name="Mohapatra T."/>
            <person name="Singh N.K."/>
            <person name="Messing J."/>
            <person name="Nelson A.B."/>
            <person name="Fuks G."/>
            <person name="Kavchok S."/>
            <person name="Keizer G."/>
            <person name="Linton E."/>
            <person name="Llaca V."/>
            <person name="Song R."/>
            <person name="Tanyolac B."/>
            <person name="Young S."/>
            <person name="Ho-Il K."/>
            <person name="Hahn J.H."/>
            <person name="Sangsakoo G."/>
            <person name="Vanavichit A."/>
            <person name="de Mattos Luiz.A.T."/>
            <person name="Zimmer P.D."/>
            <person name="Malone G."/>
            <person name="Dellagostin O."/>
            <person name="de Oliveira A.C."/>
            <person name="Bevan M."/>
            <person name="Bancroft I."/>
            <person name="Minx P."/>
            <person name="Cordum H."/>
            <person name="Wilson R."/>
            <person name="Cheng Z."/>
            <person name="Jin W."/>
            <person name="Jiang J."/>
            <person name="Leong S.A."/>
            <person name="Iwama H."/>
            <person name="Gojobori T."/>
            <person name="Itoh T."/>
            <person name="Niimura Y."/>
            <person name="Fujii Y."/>
            <person name="Habara T."/>
            <person name="Sakai H."/>
            <person name="Sato Y."/>
            <person name="Wilson G."/>
            <person name="Kumar K."/>
            <person name="McCouch S."/>
            <person name="Juretic N."/>
            <person name="Hoen D."/>
            <person name="Wright S."/>
            <person name="Bruskiewich R."/>
            <person name="Bureau T."/>
            <person name="Miyao A."/>
            <person name="Hirochika H."/>
            <person name="Nishikawa T."/>
            <person name="Kadowaki K."/>
            <person name="Sugiura M."/>
            <person name="Burr B."/>
            <person name="Sasaki T."/>
        </authorList>
    </citation>
    <scope>NUCLEOTIDE SEQUENCE [LARGE SCALE GENOMIC DNA]</scope>
    <source>
        <strain evidence="2">cv. Nipponbare</strain>
    </source>
</reference>
<dbReference type="Proteomes" id="UP000000763">
    <property type="component" value="Chromosome 9"/>
</dbReference>
<gene>
    <name evidence="1" type="primary">OJ1104_G11.2</name>
</gene>
<evidence type="ECO:0000313" key="1">
    <source>
        <dbReference type="EMBL" id="BAD28330.1"/>
    </source>
</evidence>